<evidence type="ECO:0000313" key="2">
    <source>
        <dbReference type="EMBL" id="EMF58447.1"/>
    </source>
</evidence>
<feature type="region of interest" description="Disordered" evidence="1">
    <location>
        <begin position="1"/>
        <end position="62"/>
    </location>
</feature>
<evidence type="ECO:0000313" key="3">
    <source>
        <dbReference type="Proteomes" id="UP000030760"/>
    </source>
</evidence>
<accession>M3DN83</accession>
<feature type="compositionally biased region" description="Basic and acidic residues" evidence="1">
    <location>
        <begin position="1"/>
        <end position="10"/>
    </location>
</feature>
<reference evidence="3" key="1">
    <citation type="journal article" date="2013" name="Genome Announc.">
        <title>Draft Genome Sequence of Streptomyces bottropensis ATCC 25435, a Bottromycin-Producing Actinomycete.</title>
        <authorList>
            <person name="Zhang H."/>
            <person name="Zhou W."/>
            <person name="Zhuang Y."/>
            <person name="Liang X."/>
            <person name="Liu T."/>
        </authorList>
    </citation>
    <scope>NUCLEOTIDE SEQUENCE [LARGE SCALE GENOMIC DNA]</scope>
    <source>
        <strain evidence="3">ATCC 25435</strain>
    </source>
</reference>
<dbReference type="AlphaFoldDB" id="M3DN83"/>
<gene>
    <name evidence="2" type="ORF">SBD_1121</name>
</gene>
<protein>
    <submittedName>
        <fullName evidence="2">Uncharacterized protein</fullName>
    </submittedName>
</protein>
<name>M3DN83_9ACTN</name>
<evidence type="ECO:0000256" key="1">
    <source>
        <dbReference type="SAM" id="MobiDB-lite"/>
    </source>
</evidence>
<sequence>MWTEAYRDPLTRPNLDRAVPASGPAISVRTYPCDHAKRLDSRRPRARSPHDTARGPRTAGAL</sequence>
<dbReference type="Proteomes" id="UP000030760">
    <property type="component" value="Unassembled WGS sequence"/>
</dbReference>
<dbReference type="EMBL" id="KB405056">
    <property type="protein sequence ID" value="EMF58447.1"/>
    <property type="molecule type" value="Genomic_DNA"/>
</dbReference>
<feature type="compositionally biased region" description="Basic and acidic residues" evidence="1">
    <location>
        <begin position="32"/>
        <end position="54"/>
    </location>
</feature>
<proteinExistence type="predicted"/>
<organism evidence="2 3">
    <name type="scientific">Streptomyces bottropensis ATCC 25435</name>
    <dbReference type="NCBI Taxonomy" id="1054862"/>
    <lineage>
        <taxon>Bacteria</taxon>
        <taxon>Bacillati</taxon>
        <taxon>Actinomycetota</taxon>
        <taxon>Actinomycetes</taxon>
        <taxon>Kitasatosporales</taxon>
        <taxon>Streptomycetaceae</taxon>
        <taxon>Streptomyces</taxon>
    </lineage>
</organism>